<dbReference type="EMBL" id="MFLE01000014">
    <property type="protein sequence ID" value="OGG61842.1"/>
    <property type="molecule type" value="Genomic_DNA"/>
</dbReference>
<keyword evidence="2" id="KW-0472">Membrane</keyword>
<proteinExistence type="predicted"/>
<keyword evidence="2" id="KW-0812">Transmembrane</keyword>
<accession>A0A1F6DLG1</accession>
<feature type="transmembrane region" description="Helical" evidence="2">
    <location>
        <begin position="21"/>
        <end position="41"/>
    </location>
</feature>
<name>A0A1F6DLG1_9BACT</name>
<evidence type="ECO:0000313" key="4">
    <source>
        <dbReference type="Proteomes" id="UP000176511"/>
    </source>
</evidence>
<gene>
    <name evidence="3" type="ORF">A3C87_00390</name>
</gene>
<feature type="coiled-coil region" evidence="1">
    <location>
        <begin position="145"/>
        <end position="179"/>
    </location>
</feature>
<dbReference type="AlphaFoldDB" id="A0A1F6DLG1"/>
<evidence type="ECO:0000313" key="3">
    <source>
        <dbReference type="EMBL" id="OGG61842.1"/>
    </source>
</evidence>
<feature type="transmembrane region" description="Helical" evidence="2">
    <location>
        <begin position="53"/>
        <end position="75"/>
    </location>
</feature>
<dbReference type="Proteomes" id="UP000176511">
    <property type="component" value="Unassembled WGS sequence"/>
</dbReference>
<evidence type="ECO:0000256" key="2">
    <source>
        <dbReference type="SAM" id="Phobius"/>
    </source>
</evidence>
<comment type="caution">
    <text evidence="3">The sequence shown here is derived from an EMBL/GenBank/DDBJ whole genome shotgun (WGS) entry which is preliminary data.</text>
</comment>
<protein>
    <submittedName>
        <fullName evidence="3">Uncharacterized protein</fullName>
    </submittedName>
</protein>
<dbReference type="STRING" id="1798491.A3C87_00390"/>
<evidence type="ECO:0000256" key="1">
    <source>
        <dbReference type="SAM" id="Coils"/>
    </source>
</evidence>
<keyword evidence="1" id="KW-0175">Coiled coil</keyword>
<keyword evidence="2" id="KW-1133">Transmembrane helix</keyword>
<reference evidence="3 4" key="1">
    <citation type="journal article" date="2016" name="Nat. Commun.">
        <title>Thousands of microbial genomes shed light on interconnected biogeochemical processes in an aquifer system.</title>
        <authorList>
            <person name="Anantharaman K."/>
            <person name="Brown C.T."/>
            <person name="Hug L.A."/>
            <person name="Sharon I."/>
            <person name="Castelle C.J."/>
            <person name="Probst A.J."/>
            <person name="Thomas B.C."/>
            <person name="Singh A."/>
            <person name="Wilkins M.J."/>
            <person name="Karaoz U."/>
            <person name="Brodie E.L."/>
            <person name="Williams K.H."/>
            <person name="Hubbard S.S."/>
            <person name="Banfield J.F."/>
        </authorList>
    </citation>
    <scope>NUCLEOTIDE SEQUENCE [LARGE SCALE GENOMIC DNA]</scope>
</reference>
<organism evidence="3 4">
    <name type="scientific">Candidatus Kaiserbacteria bacterium RIFCSPHIGHO2_02_FULL_49_34</name>
    <dbReference type="NCBI Taxonomy" id="1798491"/>
    <lineage>
        <taxon>Bacteria</taxon>
        <taxon>Candidatus Kaiseribacteriota</taxon>
    </lineage>
</organism>
<sequence>MKYVDQFMKQMKNLMMLIASVFYALAPLSVFLVGLVGGAYFLQLDYLKLLEILIWPITLLIALFFFKKVFTYLFFSMDSFSFFGAKGHLKNVKDVIDEEVLRLFEREKQEKERKSEISVLREDLDKKSVEVDGKSKESNNNLVVAQRLMKMLTESDRRVDELEAQNAKLSRLIRNQQMHGLASDGVDILDDNLGGILTDESRTDEGKM</sequence>